<accession>C7NII5</accession>
<feature type="transmembrane region" description="Helical" evidence="1">
    <location>
        <begin position="131"/>
        <end position="148"/>
    </location>
</feature>
<sequence>MATATHPPVQEQSSWKSRLSALGPGLLMASAAIGGSHLVSSTQAGALYQWQLVGLVLFALLMKYPFFRFGAQYTAETGESLVQGYARKGRVTLWVFFVFCAVSSVISAAGVGILCAVILKFALPTSWGLSVPWVAALMMASVWLILLAGRFPVLDKLTKLIITILTVVTVVTVIVAASKGAQGAADAVAPSPWTLVALPFLVALIGWMPAPIEISALQSLWIAEKQRFRPANARDVIFDFNVGYVISAILAVFFIALGALVQFGTGTQIQSAGGAYIPQLITMYTNTMGEWARPLMALLAFVVMYGTTIAVVDGYGRACAESMHLIRRGEGGAGRQAVMVWSTGIALVALGIIVWFSAQMGELLRFAMVAAFIMAPIFAWLNFQLVRRQDHLSNTLRILAWVGLAFLGGFTLLFLAAELGLIG</sequence>
<dbReference type="RefSeq" id="WP_012801575.1">
    <property type="nucleotide sequence ID" value="NC_013169.1"/>
</dbReference>
<evidence type="ECO:0000256" key="1">
    <source>
        <dbReference type="SAM" id="Phobius"/>
    </source>
</evidence>
<dbReference type="HOGENOM" id="CLU_640842_0_0_11"/>
<keyword evidence="1" id="KW-0812">Transmembrane</keyword>
<dbReference type="KEGG" id="kse:Ksed_00590"/>
<dbReference type="STRING" id="478801.Ksed_00590"/>
<feature type="transmembrane region" description="Helical" evidence="1">
    <location>
        <begin position="160"/>
        <end position="177"/>
    </location>
</feature>
<keyword evidence="1" id="KW-0472">Membrane</keyword>
<feature type="transmembrane region" description="Helical" evidence="1">
    <location>
        <begin position="364"/>
        <end position="386"/>
    </location>
</feature>
<keyword evidence="3" id="KW-1185">Reference proteome</keyword>
<dbReference type="EMBL" id="CP001686">
    <property type="protein sequence ID" value="ACV05156.1"/>
    <property type="molecule type" value="Genomic_DNA"/>
</dbReference>
<evidence type="ECO:0000313" key="2">
    <source>
        <dbReference type="EMBL" id="ACV05156.1"/>
    </source>
</evidence>
<dbReference type="Proteomes" id="UP000006666">
    <property type="component" value="Chromosome"/>
</dbReference>
<feature type="transmembrane region" description="Helical" evidence="1">
    <location>
        <begin position="295"/>
        <end position="316"/>
    </location>
</feature>
<feature type="transmembrane region" description="Helical" evidence="1">
    <location>
        <begin position="93"/>
        <end position="119"/>
    </location>
</feature>
<feature type="transmembrane region" description="Helical" evidence="1">
    <location>
        <begin position="46"/>
        <end position="64"/>
    </location>
</feature>
<dbReference type="AlphaFoldDB" id="C7NII5"/>
<feature type="transmembrane region" description="Helical" evidence="1">
    <location>
        <begin position="197"/>
        <end position="221"/>
    </location>
</feature>
<feature type="transmembrane region" description="Helical" evidence="1">
    <location>
        <begin position="337"/>
        <end position="358"/>
    </location>
</feature>
<reference evidence="2 3" key="1">
    <citation type="journal article" date="2009" name="Stand. Genomic Sci.">
        <title>Complete genome sequence of Kytococcus sedentarius type strain (541).</title>
        <authorList>
            <person name="Sims D."/>
            <person name="Brettin T."/>
            <person name="Detter J.C."/>
            <person name="Han C."/>
            <person name="Lapidus A."/>
            <person name="Copeland A."/>
            <person name="Glavina Del Rio T."/>
            <person name="Nolan M."/>
            <person name="Chen F."/>
            <person name="Lucas S."/>
            <person name="Tice H."/>
            <person name="Cheng J.F."/>
            <person name="Bruce D."/>
            <person name="Goodwin L."/>
            <person name="Pitluck S."/>
            <person name="Ovchinnikova G."/>
            <person name="Pati A."/>
            <person name="Ivanova N."/>
            <person name="Mavrommatis K."/>
            <person name="Chen A."/>
            <person name="Palaniappan K."/>
            <person name="D'haeseleer P."/>
            <person name="Chain P."/>
            <person name="Bristow J."/>
            <person name="Eisen J.A."/>
            <person name="Markowitz V."/>
            <person name="Hugenholtz P."/>
            <person name="Schneider S."/>
            <person name="Goker M."/>
            <person name="Pukall R."/>
            <person name="Kyrpides N.C."/>
            <person name="Klenk H.P."/>
        </authorList>
    </citation>
    <scope>NUCLEOTIDE SEQUENCE [LARGE SCALE GENOMIC DNA]</scope>
    <source>
        <strain evidence="3">ATCC 14392 / DSM 20547 / JCM 11482 / CCUG 33030 / NBRC 15357 / NCTC 11040 / CCM 314 / 541</strain>
    </source>
</reference>
<organism evidence="2 3">
    <name type="scientific">Kytococcus sedentarius (strain ATCC 14392 / DSM 20547 / JCM 11482 / CCUG 33030 / NBRC 15357 / NCTC 11040 / CCM 314 / 541)</name>
    <name type="common">Micrococcus sedentarius</name>
    <dbReference type="NCBI Taxonomy" id="478801"/>
    <lineage>
        <taxon>Bacteria</taxon>
        <taxon>Bacillati</taxon>
        <taxon>Actinomycetota</taxon>
        <taxon>Actinomycetes</taxon>
        <taxon>Micrococcales</taxon>
        <taxon>Kytococcaceae</taxon>
        <taxon>Kytococcus</taxon>
    </lineage>
</organism>
<feature type="transmembrane region" description="Helical" evidence="1">
    <location>
        <begin position="21"/>
        <end position="40"/>
    </location>
</feature>
<gene>
    <name evidence="2" type="ordered locus">Ksed_00590</name>
</gene>
<name>C7NII5_KYTSD</name>
<feature type="transmembrane region" description="Helical" evidence="1">
    <location>
        <begin position="242"/>
        <end position="263"/>
    </location>
</feature>
<feature type="transmembrane region" description="Helical" evidence="1">
    <location>
        <begin position="398"/>
        <end position="417"/>
    </location>
</feature>
<dbReference type="eggNOG" id="COG1914">
    <property type="taxonomic scope" value="Bacteria"/>
</dbReference>
<evidence type="ECO:0000313" key="3">
    <source>
        <dbReference type="Proteomes" id="UP000006666"/>
    </source>
</evidence>
<keyword evidence="1" id="KW-1133">Transmembrane helix</keyword>
<protein>
    <submittedName>
        <fullName evidence="2">Mn2+/Fe2_transporter, NRAMP family</fullName>
    </submittedName>
</protein>
<proteinExistence type="predicted"/>